<dbReference type="OrthoDB" id="9789947at2"/>
<dbReference type="AlphaFoldDB" id="A0A2L0XB32"/>
<evidence type="ECO:0000313" key="2">
    <source>
        <dbReference type="Proteomes" id="UP000253772"/>
    </source>
</evidence>
<dbReference type="EMBL" id="CP037900">
    <property type="protein sequence ID" value="QBP11327.1"/>
    <property type="molecule type" value="Genomic_DNA"/>
</dbReference>
<dbReference type="Pfam" id="PF05138">
    <property type="entry name" value="PaaA_PaaC"/>
    <property type="match status" value="1"/>
</dbReference>
<dbReference type="NCBIfam" id="TIGR02158">
    <property type="entry name" value="PA_CoA_Oxy3"/>
    <property type="match status" value="1"/>
</dbReference>
<dbReference type="RefSeq" id="WP_017515265.1">
    <property type="nucleotide sequence ID" value="NZ_CP026544.1"/>
</dbReference>
<dbReference type="GO" id="GO:0005829">
    <property type="term" value="C:cytosol"/>
    <property type="evidence" value="ECO:0007669"/>
    <property type="project" value="TreeGrafter"/>
</dbReference>
<dbReference type="GO" id="GO:0010124">
    <property type="term" value="P:phenylacetate catabolic process"/>
    <property type="evidence" value="ECO:0007669"/>
    <property type="project" value="InterPro"/>
</dbReference>
<protein>
    <submittedName>
        <fullName evidence="1">Phenylacetate-CoA oxygenase subunit PaaI</fullName>
    </submittedName>
</protein>
<dbReference type="Proteomes" id="UP000253772">
    <property type="component" value="Chromosome c1"/>
</dbReference>
<dbReference type="InterPro" id="IPR007814">
    <property type="entry name" value="PaaA_PaaC"/>
</dbReference>
<organism evidence="1 2">
    <name type="scientific">Cupriavidus metallidurans</name>
    <dbReference type="NCBI Taxonomy" id="119219"/>
    <lineage>
        <taxon>Bacteria</taxon>
        <taxon>Pseudomonadati</taxon>
        <taxon>Pseudomonadota</taxon>
        <taxon>Betaproteobacteria</taxon>
        <taxon>Burkholderiales</taxon>
        <taxon>Burkholderiaceae</taxon>
        <taxon>Cupriavidus</taxon>
    </lineage>
</organism>
<reference evidence="1 2" key="1">
    <citation type="submission" date="2019-03" db="EMBL/GenBank/DDBJ databases">
        <title>Comparative insights into the high quality Complete genome sequence of highly metal resistant Cupriavidus metallidurans strain BS1 isolated from a gold-copper mine.</title>
        <authorList>
            <person name="Mazhar H.S."/>
            <person name="Rensing C."/>
        </authorList>
    </citation>
    <scope>NUCLEOTIDE SEQUENCE [LARGE SCALE GENOMIC DNA]</scope>
    <source>
        <strain evidence="1 2">BS1</strain>
    </source>
</reference>
<dbReference type="InterPro" id="IPR011882">
    <property type="entry name" value="PaaC"/>
</dbReference>
<dbReference type="PIRSF" id="PIRSF037834">
    <property type="entry name" value="PA_CoA_Oase3"/>
    <property type="match status" value="1"/>
</dbReference>
<sequence>MNSSITAASNGDAPLAGLPLAHTAPLQYVLRLADNALILGQRNAEWCGHGPALEEDIALTNISLDLIGQARLLYSHAGVLEGQLTGRTRHEDDYAYWRGEREFHNWTLLELPHHGPLAGTARADRDYAITIMRNFLFGALMVELWPALERSRDAELAAIAAKSVKEARYHLHHAAGWVVRLGDGTETSHLRMQRALEHLMPYMNECFAVDPIEREAAEQGIGVLTADLRDAWDATVRATLEEATLRLPTESAFLSTGKQGVHSEHMGYLLAELQGLARAHPGAQW</sequence>
<dbReference type="InterPro" id="IPR012347">
    <property type="entry name" value="Ferritin-like"/>
</dbReference>
<dbReference type="PANTHER" id="PTHR30458:SF0">
    <property type="entry name" value="1,2-PHENYLACETYL-COA EPOXIDASE, SUBUNIT C"/>
    <property type="match status" value="1"/>
</dbReference>
<accession>A0A2L0XB32</accession>
<dbReference type="SUPFAM" id="SSF47240">
    <property type="entry name" value="Ferritin-like"/>
    <property type="match status" value="1"/>
</dbReference>
<evidence type="ECO:0000313" key="1">
    <source>
        <dbReference type="EMBL" id="QBP11327.1"/>
    </source>
</evidence>
<dbReference type="PANTHER" id="PTHR30458">
    <property type="entry name" value="PHENYLACETIC ACID DEGRADATION PROTEIN PAA"/>
    <property type="match status" value="1"/>
</dbReference>
<gene>
    <name evidence="1" type="primary">paaI</name>
    <name evidence="1" type="ORF">DDF84_017005</name>
</gene>
<dbReference type="InterPro" id="IPR009078">
    <property type="entry name" value="Ferritin-like_SF"/>
</dbReference>
<name>A0A2L0XB32_9BURK</name>
<proteinExistence type="predicted"/>
<dbReference type="InterPro" id="IPR052703">
    <property type="entry name" value="Aromatic_CoA_ox/epox"/>
</dbReference>
<dbReference type="Gene3D" id="1.20.1260.10">
    <property type="match status" value="1"/>
</dbReference>